<evidence type="ECO:0000256" key="9">
    <source>
        <dbReference type="ARBA" id="ARBA00022692"/>
    </source>
</evidence>
<evidence type="ECO:0000256" key="11">
    <source>
        <dbReference type="ARBA" id="ARBA00023098"/>
    </source>
</evidence>
<protein>
    <recommendedName>
        <fullName evidence="6">CDP-diacylglycerol--glycerol-3-phosphate 3-phosphatidyltransferase</fullName>
        <ecNumber evidence="5">2.7.8.5</ecNumber>
    </recommendedName>
</protein>
<comment type="similarity">
    <text evidence="4 16">Belongs to the CDP-alcohol phosphatidyltransferase class-I family.</text>
</comment>
<evidence type="ECO:0000256" key="5">
    <source>
        <dbReference type="ARBA" id="ARBA00013170"/>
    </source>
</evidence>
<dbReference type="PIRSF" id="PIRSF000847">
    <property type="entry name" value="Phos_ph_gly_syn"/>
    <property type="match status" value="1"/>
</dbReference>
<evidence type="ECO:0000256" key="6">
    <source>
        <dbReference type="ARBA" id="ARBA00014944"/>
    </source>
</evidence>
<feature type="transmembrane region" description="Helical" evidence="18">
    <location>
        <begin position="117"/>
        <end position="139"/>
    </location>
</feature>
<evidence type="ECO:0000256" key="1">
    <source>
        <dbReference type="ARBA" id="ARBA00004141"/>
    </source>
</evidence>
<feature type="transmembrane region" description="Helical" evidence="18">
    <location>
        <begin position="159"/>
        <end position="175"/>
    </location>
</feature>
<reference evidence="19 20" key="1">
    <citation type="journal article" date="2013" name="Int. J. Syst. Evol. Microbiol.">
        <title>Roseomonas aerophila sp. nov., isolated from air.</title>
        <authorList>
            <person name="Kim S.J."/>
            <person name="Weon H.Y."/>
            <person name="Ahn J.H."/>
            <person name="Hong S.B."/>
            <person name="Seok S.J."/>
            <person name="Whang K.S."/>
            <person name="Kwon S.W."/>
        </authorList>
    </citation>
    <scope>NUCLEOTIDE SEQUENCE [LARGE SCALE GENOMIC DNA]</scope>
    <source>
        <strain evidence="19 20">NBRC 108923</strain>
    </source>
</reference>
<evidence type="ECO:0000256" key="18">
    <source>
        <dbReference type="SAM" id="Phobius"/>
    </source>
</evidence>
<keyword evidence="13" id="KW-0594">Phospholipid biosynthesis</keyword>
<dbReference type="EC" id="2.7.8.5" evidence="5"/>
<evidence type="ECO:0000256" key="15">
    <source>
        <dbReference type="ARBA" id="ARBA00048586"/>
    </source>
</evidence>
<comment type="catalytic activity">
    <reaction evidence="15">
        <text>a CDP-1,2-diacyl-sn-glycerol + sn-glycerol 3-phosphate = a 1,2-diacyl-sn-glycero-3-phospho-(1'-sn-glycero-3'-phosphate) + CMP + H(+)</text>
        <dbReference type="Rhea" id="RHEA:12593"/>
        <dbReference type="ChEBI" id="CHEBI:15378"/>
        <dbReference type="ChEBI" id="CHEBI:57597"/>
        <dbReference type="ChEBI" id="CHEBI:58332"/>
        <dbReference type="ChEBI" id="CHEBI:60110"/>
        <dbReference type="ChEBI" id="CHEBI:60377"/>
        <dbReference type="EC" id="2.7.8.5"/>
    </reaction>
</comment>
<comment type="pathway">
    <text evidence="2">Phospholipid metabolism; phosphatidylglycerol biosynthesis; phosphatidylglycerol from CDP-diacylglycerol: step 1/2.</text>
</comment>
<name>A0ABR7RUW3_9PROT</name>
<evidence type="ECO:0000256" key="14">
    <source>
        <dbReference type="ARBA" id="ARBA00023264"/>
    </source>
</evidence>
<feature type="compositionally biased region" description="Low complexity" evidence="17">
    <location>
        <begin position="7"/>
        <end position="16"/>
    </location>
</feature>
<evidence type="ECO:0000256" key="16">
    <source>
        <dbReference type="RuleBase" id="RU003750"/>
    </source>
</evidence>
<evidence type="ECO:0000256" key="7">
    <source>
        <dbReference type="ARBA" id="ARBA00022516"/>
    </source>
</evidence>
<proteinExistence type="inferred from homology"/>
<keyword evidence="8 16" id="KW-0808">Transferase</keyword>
<gene>
    <name evidence="19" type="ORF">IBL26_24325</name>
</gene>
<evidence type="ECO:0000256" key="4">
    <source>
        <dbReference type="ARBA" id="ARBA00010441"/>
    </source>
</evidence>
<dbReference type="PANTHER" id="PTHR14269">
    <property type="entry name" value="CDP-DIACYLGLYCEROL--GLYCEROL-3-PHOSPHATE 3-PHOSPHATIDYLTRANSFERASE-RELATED"/>
    <property type="match status" value="1"/>
</dbReference>
<evidence type="ECO:0000256" key="8">
    <source>
        <dbReference type="ARBA" id="ARBA00022679"/>
    </source>
</evidence>
<evidence type="ECO:0000313" key="19">
    <source>
        <dbReference type="EMBL" id="MBC9209979.1"/>
    </source>
</evidence>
<dbReference type="PROSITE" id="PS00379">
    <property type="entry name" value="CDP_ALCOHOL_P_TRANSF"/>
    <property type="match status" value="1"/>
</dbReference>
<keyword evidence="12 18" id="KW-0472">Membrane</keyword>
<dbReference type="InterPro" id="IPR004570">
    <property type="entry name" value="Phosphatidylglycerol_P_synth"/>
</dbReference>
<dbReference type="InterPro" id="IPR000462">
    <property type="entry name" value="CDP-OH_P_trans"/>
</dbReference>
<evidence type="ECO:0000256" key="12">
    <source>
        <dbReference type="ARBA" id="ARBA00023136"/>
    </source>
</evidence>
<dbReference type="EMBL" id="JACTVA010000087">
    <property type="protein sequence ID" value="MBC9209979.1"/>
    <property type="molecule type" value="Genomic_DNA"/>
</dbReference>
<evidence type="ECO:0000313" key="20">
    <source>
        <dbReference type="Proteomes" id="UP000626026"/>
    </source>
</evidence>
<organism evidence="19 20">
    <name type="scientific">Teichococcus aerophilus</name>
    <dbReference type="NCBI Taxonomy" id="1224513"/>
    <lineage>
        <taxon>Bacteria</taxon>
        <taxon>Pseudomonadati</taxon>
        <taxon>Pseudomonadota</taxon>
        <taxon>Alphaproteobacteria</taxon>
        <taxon>Acetobacterales</taxon>
        <taxon>Roseomonadaceae</taxon>
        <taxon>Roseomonas</taxon>
    </lineage>
</organism>
<keyword evidence="10 18" id="KW-1133">Transmembrane helix</keyword>
<feature type="region of interest" description="Disordered" evidence="17">
    <location>
        <begin position="1"/>
        <end position="25"/>
    </location>
</feature>
<feature type="transmembrane region" description="Helical" evidence="18">
    <location>
        <begin position="181"/>
        <end position="198"/>
    </location>
</feature>
<comment type="subcellular location">
    <subcellularLocation>
        <location evidence="1">Membrane</location>
        <topology evidence="1">Multi-pass membrane protein</topology>
    </subcellularLocation>
</comment>
<dbReference type="InterPro" id="IPR050324">
    <property type="entry name" value="CDP-alcohol_PTase-I"/>
</dbReference>
<feature type="transmembrane region" description="Helical" evidence="18">
    <location>
        <begin position="34"/>
        <end position="54"/>
    </location>
</feature>
<keyword evidence="7" id="KW-0444">Lipid biosynthesis</keyword>
<comment type="caution">
    <text evidence="19">The sequence shown here is derived from an EMBL/GenBank/DDBJ whole genome shotgun (WGS) entry which is preliminary data.</text>
</comment>
<accession>A0ABR7RUW3</accession>
<keyword evidence="9 18" id="KW-0812">Transmembrane</keyword>
<evidence type="ECO:0000256" key="2">
    <source>
        <dbReference type="ARBA" id="ARBA00005042"/>
    </source>
</evidence>
<feature type="transmembrane region" description="Helical" evidence="18">
    <location>
        <begin position="60"/>
        <end position="78"/>
    </location>
</feature>
<evidence type="ECO:0000256" key="10">
    <source>
        <dbReference type="ARBA" id="ARBA00022989"/>
    </source>
</evidence>
<evidence type="ECO:0000256" key="3">
    <source>
        <dbReference type="ARBA" id="ARBA00005189"/>
    </source>
</evidence>
<sequence>MPPGCSALPAAPEAPRATPPAPPPPRAEAGAFTLPNLITLARLCAVPFTIWLIIHGRLDWAFILFAAAGVSDAVDGWMARRWHIRSALGAVLDPVADKALMVGTYVTLAATGVMPDWLAILVVFRDVLIMGGVLVLYMLGTPPRMRPSRISKLNTVAQILYAGLVLLVAGFGPGLGWAMDVLAWGVAAITALSGLAYAREAMRPASP</sequence>
<keyword evidence="11" id="KW-0443">Lipid metabolism</keyword>
<dbReference type="Proteomes" id="UP000626026">
    <property type="component" value="Unassembled WGS sequence"/>
</dbReference>
<dbReference type="Gene3D" id="1.20.120.1760">
    <property type="match status" value="1"/>
</dbReference>
<evidence type="ECO:0000256" key="13">
    <source>
        <dbReference type="ARBA" id="ARBA00023209"/>
    </source>
</evidence>
<evidence type="ECO:0000256" key="17">
    <source>
        <dbReference type="SAM" id="MobiDB-lite"/>
    </source>
</evidence>
<dbReference type="InterPro" id="IPR048254">
    <property type="entry name" value="CDP_ALCOHOL_P_TRANSF_CS"/>
</dbReference>
<keyword evidence="14" id="KW-1208">Phospholipid metabolism</keyword>
<comment type="pathway">
    <text evidence="3">Lipid metabolism.</text>
</comment>
<dbReference type="Pfam" id="PF01066">
    <property type="entry name" value="CDP-OH_P_transf"/>
    <property type="match status" value="1"/>
</dbReference>
<dbReference type="InterPro" id="IPR043130">
    <property type="entry name" value="CDP-OH_PTrfase_TM_dom"/>
</dbReference>
<dbReference type="PANTHER" id="PTHR14269:SF62">
    <property type="entry name" value="CDP-DIACYLGLYCEROL--GLYCEROL-3-PHOSPHATE 3-PHOSPHATIDYLTRANSFERASE 1, CHLOROPLASTIC"/>
    <property type="match status" value="1"/>
</dbReference>
<keyword evidence="20" id="KW-1185">Reference proteome</keyword>